<keyword evidence="2" id="KW-0808">Transferase</keyword>
<dbReference type="Gene3D" id="3.40.50.1220">
    <property type="entry name" value="TPP-binding domain"/>
    <property type="match status" value="1"/>
</dbReference>
<dbReference type="GO" id="GO:0070403">
    <property type="term" value="F:NAD+ binding"/>
    <property type="evidence" value="ECO:0007669"/>
    <property type="project" value="InterPro"/>
</dbReference>
<organism evidence="6 7">
    <name type="scientific">Rugosimonospora africana</name>
    <dbReference type="NCBI Taxonomy" id="556532"/>
    <lineage>
        <taxon>Bacteria</taxon>
        <taxon>Bacillati</taxon>
        <taxon>Actinomycetota</taxon>
        <taxon>Actinomycetes</taxon>
        <taxon>Micromonosporales</taxon>
        <taxon>Micromonosporaceae</taxon>
        <taxon>Rugosimonospora</taxon>
    </lineage>
</organism>
<sequence length="259" mass="28012">MRDVTRIAVLSGAGISTGSGIPDYRGPDGVWTRDPAAAAAFTLDTYLRDPDVRARFWRTYVDHPAWQAQPNAAHQALARLDESGIAVRVLTQNIDGLHQRAGLADRKVLELHGTMWTTTCTRCRSTVPTTAIRARVATGEHDPHCTGCGGPLKLDTVLFGQNLNPDIMRQAVAIVSNTPLLLAIGSSLLVEPAAQLCRVAVERGAHLVVINRDPTPYDHLAIEVIRTDITHAVTDLVDQLIAAGARVRGADDTRRKMPA</sequence>
<dbReference type="InterPro" id="IPR026590">
    <property type="entry name" value="Ssirtuin_cat_dom"/>
</dbReference>
<dbReference type="EMBL" id="BONZ01000075">
    <property type="protein sequence ID" value="GIH19003.1"/>
    <property type="molecule type" value="Genomic_DNA"/>
</dbReference>
<feature type="binding site" evidence="4">
    <location>
        <position position="145"/>
    </location>
    <ligand>
        <name>Zn(2+)</name>
        <dbReference type="ChEBI" id="CHEBI:29105"/>
    </ligand>
</feature>
<dbReference type="Pfam" id="PF02146">
    <property type="entry name" value="SIR2"/>
    <property type="match status" value="1"/>
</dbReference>
<feature type="binding site" evidence="4">
    <location>
        <position position="120"/>
    </location>
    <ligand>
        <name>Zn(2+)</name>
        <dbReference type="ChEBI" id="CHEBI:29105"/>
    </ligand>
</feature>
<evidence type="ECO:0000313" key="7">
    <source>
        <dbReference type="Proteomes" id="UP000642748"/>
    </source>
</evidence>
<name>A0A8J3VUT5_9ACTN</name>
<evidence type="ECO:0000256" key="4">
    <source>
        <dbReference type="PROSITE-ProRule" id="PRU00236"/>
    </source>
</evidence>
<dbReference type="Gene3D" id="3.30.1600.10">
    <property type="entry name" value="SIR2/SIRT2 'Small Domain"/>
    <property type="match status" value="1"/>
</dbReference>
<dbReference type="InterPro" id="IPR026591">
    <property type="entry name" value="Sirtuin_cat_small_dom_sf"/>
</dbReference>
<keyword evidence="3" id="KW-0520">NAD</keyword>
<evidence type="ECO:0000259" key="5">
    <source>
        <dbReference type="PROSITE" id="PS50305"/>
    </source>
</evidence>
<keyword evidence="4" id="KW-0862">Zinc</keyword>
<evidence type="ECO:0000256" key="3">
    <source>
        <dbReference type="ARBA" id="ARBA00023027"/>
    </source>
</evidence>
<evidence type="ECO:0000256" key="2">
    <source>
        <dbReference type="ARBA" id="ARBA00022679"/>
    </source>
</evidence>
<dbReference type="AlphaFoldDB" id="A0A8J3VUT5"/>
<feature type="binding site" evidence="4">
    <location>
        <position position="123"/>
    </location>
    <ligand>
        <name>Zn(2+)</name>
        <dbReference type="ChEBI" id="CHEBI:29105"/>
    </ligand>
</feature>
<dbReference type="EC" id="2.3.1.286" evidence="1"/>
<protein>
    <recommendedName>
        <fullName evidence="1">protein acetyllysine N-acetyltransferase</fullName>
        <ecNumber evidence="1">2.3.1.286</ecNumber>
    </recommendedName>
</protein>
<dbReference type="InterPro" id="IPR050134">
    <property type="entry name" value="NAD-dep_sirtuin_deacylases"/>
</dbReference>
<dbReference type="Proteomes" id="UP000642748">
    <property type="component" value="Unassembled WGS sequence"/>
</dbReference>
<reference evidence="6" key="1">
    <citation type="submission" date="2021-01" db="EMBL/GenBank/DDBJ databases">
        <title>Whole genome shotgun sequence of Rugosimonospora africana NBRC 104875.</title>
        <authorList>
            <person name="Komaki H."/>
            <person name="Tamura T."/>
        </authorList>
    </citation>
    <scope>NUCLEOTIDE SEQUENCE</scope>
    <source>
        <strain evidence="6">NBRC 104875</strain>
    </source>
</reference>
<dbReference type="SUPFAM" id="SSF52467">
    <property type="entry name" value="DHS-like NAD/FAD-binding domain"/>
    <property type="match status" value="1"/>
</dbReference>
<dbReference type="InterPro" id="IPR003000">
    <property type="entry name" value="Sirtuin"/>
</dbReference>
<comment type="caution">
    <text evidence="6">The sequence shown here is derived from an EMBL/GenBank/DDBJ whole genome shotgun (WGS) entry which is preliminary data.</text>
</comment>
<proteinExistence type="predicted"/>
<dbReference type="PANTHER" id="PTHR11085">
    <property type="entry name" value="NAD-DEPENDENT PROTEIN DEACYLASE SIRTUIN-5, MITOCHONDRIAL-RELATED"/>
    <property type="match status" value="1"/>
</dbReference>
<dbReference type="GO" id="GO:0046872">
    <property type="term" value="F:metal ion binding"/>
    <property type="evidence" value="ECO:0007669"/>
    <property type="project" value="UniProtKB-KW"/>
</dbReference>
<evidence type="ECO:0000256" key="1">
    <source>
        <dbReference type="ARBA" id="ARBA00012928"/>
    </source>
</evidence>
<dbReference type="InterPro" id="IPR029035">
    <property type="entry name" value="DHS-like_NAD/FAD-binding_dom"/>
</dbReference>
<keyword evidence="4" id="KW-0479">Metal-binding</keyword>
<dbReference type="PANTHER" id="PTHR11085:SF4">
    <property type="entry name" value="NAD-DEPENDENT PROTEIN DEACYLASE"/>
    <property type="match status" value="1"/>
</dbReference>
<dbReference type="CDD" id="cd01407">
    <property type="entry name" value="SIR2-fam"/>
    <property type="match status" value="1"/>
</dbReference>
<dbReference type="GO" id="GO:0017136">
    <property type="term" value="F:histone deacetylase activity, NAD-dependent"/>
    <property type="evidence" value="ECO:0007669"/>
    <property type="project" value="TreeGrafter"/>
</dbReference>
<keyword evidence="7" id="KW-1185">Reference proteome</keyword>
<feature type="binding site" evidence="4">
    <location>
        <position position="148"/>
    </location>
    <ligand>
        <name>Zn(2+)</name>
        <dbReference type="ChEBI" id="CHEBI:29105"/>
    </ligand>
</feature>
<evidence type="ECO:0000313" key="6">
    <source>
        <dbReference type="EMBL" id="GIH19003.1"/>
    </source>
</evidence>
<gene>
    <name evidence="6" type="ORF">Raf01_71750</name>
</gene>
<accession>A0A8J3VUT5</accession>
<feature type="domain" description="Deacetylase sirtuin-type" evidence="5">
    <location>
        <begin position="1"/>
        <end position="243"/>
    </location>
</feature>
<feature type="active site" description="Proton acceptor" evidence="4">
    <location>
        <position position="112"/>
    </location>
</feature>
<dbReference type="PROSITE" id="PS50305">
    <property type="entry name" value="SIRTUIN"/>
    <property type="match status" value="1"/>
</dbReference>